<dbReference type="Proteomes" id="UP000268233">
    <property type="component" value="Unassembled WGS sequence"/>
</dbReference>
<accession>A0A495QQC2</accession>
<keyword evidence="2" id="KW-1185">Reference proteome</keyword>
<gene>
    <name evidence="1" type="ORF">BDK61_4692</name>
</gene>
<protein>
    <submittedName>
        <fullName evidence="1">Winged helix-turn-helix DNA-binding protein</fullName>
    </submittedName>
</protein>
<evidence type="ECO:0000313" key="2">
    <source>
        <dbReference type="Proteomes" id="UP000268233"/>
    </source>
</evidence>
<organism evidence="1 2">
    <name type="scientific">Haloarcula quadrata</name>
    <dbReference type="NCBI Taxonomy" id="182779"/>
    <lineage>
        <taxon>Archaea</taxon>
        <taxon>Methanobacteriati</taxon>
        <taxon>Methanobacteriota</taxon>
        <taxon>Stenosarchaea group</taxon>
        <taxon>Halobacteria</taxon>
        <taxon>Halobacteriales</taxon>
        <taxon>Haloarculaceae</taxon>
        <taxon>Haloarcula</taxon>
    </lineage>
</organism>
<evidence type="ECO:0000313" key="1">
    <source>
        <dbReference type="EMBL" id="RKS75151.1"/>
    </source>
</evidence>
<keyword evidence="1" id="KW-0238">DNA-binding</keyword>
<dbReference type="InterPro" id="IPR036390">
    <property type="entry name" value="WH_DNA-bd_sf"/>
</dbReference>
<dbReference type="InterPro" id="IPR036388">
    <property type="entry name" value="WH-like_DNA-bd_sf"/>
</dbReference>
<dbReference type="Pfam" id="PF13412">
    <property type="entry name" value="HTH_24"/>
    <property type="match status" value="1"/>
</dbReference>
<sequence length="77" mass="8681">MSTRGKDRSVSDEELIQAIKRHPDPAVKSTELAEQLPLTSTRINELLKSLESEGILKKKSFGSANGWWVSRTQDLDR</sequence>
<comment type="caution">
    <text evidence="1">The sequence shown here is derived from an EMBL/GenBank/DDBJ whole genome shotgun (WGS) entry which is preliminary data.</text>
</comment>
<dbReference type="AlphaFoldDB" id="A0A495QQC2"/>
<dbReference type="EMBL" id="RBWW01000004">
    <property type="protein sequence ID" value="RKS75151.1"/>
    <property type="molecule type" value="Genomic_DNA"/>
</dbReference>
<dbReference type="Gene3D" id="1.10.10.10">
    <property type="entry name" value="Winged helix-like DNA-binding domain superfamily/Winged helix DNA-binding domain"/>
    <property type="match status" value="1"/>
</dbReference>
<dbReference type="GO" id="GO:0003677">
    <property type="term" value="F:DNA binding"/>
    <property type="evidence" value="ECO:0007669"/>
    <property type="project" value="UniProtKB-KW"/>
</dbReference>
<name>A0A495QQC2_9EURY</name>
<dbReference type="SUPFAM" id="SSF46785">
    <property type="entry name" value="Winged helix' DNA-binding domain"/>
    <property type="match status" value="1"/>
</dbReference>
<proteinExistence type="predicted"/>
<reference evidence="1 2" key="1">
    <citation type="submission" date="2018-10" db="EMBL/GenBank/DDBJ databases">
        <title>Genomic Encyclopedia of Archaeal and Bacterial Type Strains, Phase II (KMG-II): from individual species to whole genera.</title>
        <authorList>
            <person name="Goeker M."/>
        </authorList>
    </citation>
    <scope>NUCLEOTIDE SEQUENCE [LARGE SCALE GENOMIC DNA]</scope>
    <source>
        <strain evidence="1 2">DSM 11927</strain>
    </source>
</reference>